<dbReference type="EMBL" id="JACXAA010000025">
    <property type="protein sequence ID" value="MBD2757601.1"/>
    <property type="molecule type" value="Genomic_DNA"/>
</dbReference>
<dbReference type="RefSeq" id="WP_191043222.1">
    <property type="nucleotide sequence ID" value="NZ_JACXAA010000025.1"/>
</dbReference>
<feature type="coiled-coil region" evidence="1">
    <location>
        <begin position="1"/>
        <end position="28"/>
    </location>
</feature>
<organism evidence="2 3">
    <name type="scientific">Spirosoma validum</name>
    <dbReference type="NCBI Taxonomy" id="2771355"/>
    <lineage>
        <taxon>Bacteria</taxon>
        <taxon>Pseudomonadati</taxon>
        <taxon>Bacteroidota</taxon>
        <taxon>Cytophagia</taxon>
        <taxon>Cytophagales</taxon>
        <taxon>Cytophagaceae</taxon>
        <taxon>Spirosoma</taxon>
    </lineage>
</organism>
<evidence type="ECO:0000313" key="2">
    <source>
        <dbReference type="EMBL" id="MBD2757601.1"/>
    </source>
</evidence>
<dbReference type="Proteomes" id="UP000653797">
    <property type="component" value="Unassembled WGS sequence"/>
</dbReference>
<protein>
    <submittedName>
        <fullName evidence="2">Uncharacterized protein</fullName>
    </submittedName>
</protein>
<keyword evidence="3" id="KW-1185">Reference proteome</keyword>
<gene>
    <name evidence="2" type="ORF">IC230_32320</name>
</gene>
<dbReference type="AlphaFoldDB" id="A0A927GH65"/>
<reference evidence="2" key="1">
    <citation type="submission" date="2020-09" db="EMBL/GenBank/DDBJ databases">
        <authorList>
            <person name="Kim M.K."/>
        </authorList>
    </citation>
    <scope>NUCLEOTIDE SEQUENCE</scope>
    <source>
        <strain evidence="2">BT704</strain>
    </source>
</reference>
<comment type="caution">
    <text evidence="2">The sequence shown here is derived from an EMBL/GenBank/DDBJ whole genome shotgun (WGS) entry which is preliminary data.</text>
</comment>
<evidence type="ECO:0000313" key="3">
    <source>
        <dbReference type="Proteomes" id="UP000653797"/>
    </source>
</evidence>
<sequence>MTSLEKQLVSLQQQLHHLNTEVAALLALTSNIQHSTVEPVESTSRRLTERKPLDLPKAQVGINRYHQLANE</sequence>
<keyword evidence="1" id="KW-0175">Coiled coil</keyword>
<accession>A0A927GH65</accession>
<evidence type="ECO:0000256" key="1">
    <source>
        <dbReference type="SAM" id="Coils"/>
    </source>
</evidence>
<proteinExistence type="predicted"/>
<name>A0A927GH65_9BACT</name>